<dbReference type="InterPro" id="IPR011047">
    <property type="entry name" value="Quinoprotein_ADH-like_sf"/>
</dbReference>
<reference evidence="2 3" key="1">
    <citation type="submission" date="2023-07" db="EMBL/GenBank/DDBJ databases">
        <title>Sequencing the genomes of 1000 actinobacteria strains.</title>
        <authorList>
            <person name="Klenk H.-P."/>
        </authorList>
    </citation>
    <scope>NUCLEOTIDE SEQUENCE [LARGE SCALE GENOMIC DNA]</scope>
    <source>
        <strain evidence="2 3">DSM 44711</strain>
    </source>
</reference>
<organism evidence="2 3">
    <name type="scientific">Catenuloplanes niger</name>
    <dbReference type="NCBI Taxonomy" id="587534"/>
    <lineage>
        <taxon>Bacteria</taxon>
        <taxon>Bacillati</taxon>
        <taxon>Actinomycetota</taxon>
        <taxon>Actinomycetes</taxon>
        <taxon>Micromonosporales</taxon>
        <taxon>Micromonosporaceae</taxon>
        <taxon>Catenuloplanes</taxon>
    </lineage>
</organism>
<keyword evidence="3" id="KW-1185">Reference proteome</keyword>
<accession>A0AAE3ZRP8</accession>
<dbReference type="RefSeq" id="WP_310413317.1">
    <property type="nucleotide sequence ID" value="NZ_JAVDYC010000001.1"/>
</dbReference>
<evidence type="ECO:0000256" key="1">
    <source>
        <dbReference type="SAM" id="MobiDB-lite"/>
    </source>
</evidence>
<sequence length="250" mass="26851">MLDLADNTVVATLPGADYSKIGLALAPDGRRLITATEGSTEPLSGSLKIWSLDPQSLVTTACQAVGRDLTSTERQTYLAPLVPDKPTCSPSDPVPSKPAPDPKTQAQTTSAVLQQMNRQRLSIRNPIDSSARCAGDLETHSRALTEAGAAREYLASQLARHDMSALPQGSLLKNRMRNALNLSGAVDREFAQWAADLGGTCHIDTATANPHYERALALSQLASLEKQEVSRLWTATANQYGYPQWTAAQL</sequence>
<dbReference type="Proteomes" id="UP001183629">
    <property type="component" value="Unassembled WGS sequence"/>
</dbReference>
<comment type="caution">
    <text evidence="2">The sequence shown here is derived from an EMBL/GenBank/DDBJ whole genome shotgun (WGS) entry which is preliminary data.</text>
</comment>
<evidence type="ECO:0000313" key="3">
    <source>
        <dbReference type="Proteomes" id="UP001183629"/>
    </source>
</evidence>
<name>A0AAE3ZRP8_9ACTN</name>
<gene>
    <name evidence="2" type="ORF">J2S44_002885</name>
</gene>
<protein>
    <submittedName>
        <fullName evidence="2">Uncharacterized protein</fullName>
    </submittedName>
</protein>
<dbReference type="AlphaFoldDB" id="A0AAE3ZRP8"/>
<dbReference type="EMBL" id="JAVDYC010000001">
    <property type="protein sequence ID" value="MDR7322635.1"/>
    <property type="molecule type" value="Genomic_DNA"/>
</dbReference>
<proteinExistence type="predicted"/>
<feature type="compositionally biased region" description="Pro residues" evidence="1">
    <location>
        <begin position="92"/>
        <end position="101"/>
    </location>
</feature>
<evidence type="ECO:0000313" key="2">
    <source>
        <dbReference type="EMBL" id="MDR7322635.1"/>
    </source>
</evidence>
<feature type="region of interest" description="Disordered" evidence="1">
    <location>
        <begin position="79"/>
        <end position="108"/>
    </location>
</feature>
<dbReference type="SUPFAM" id="SSF50998">
    <property type="entry name" value="Quinoprotein alcohol dehydrogenase-like"/>
    <property type="match status" value="1"/>
</dbReference>